<dbReference type="RefSeq" id="WP_380692390.1">
    <property type="nucleotide sequence ID" value="NZ_JBHRYR010000002.1"/>
</dbReference>
<keyword evidence="1" id="KW-0732">Signal</keyword>
<dbReference type="EMBL" id="JBHRYR010000002">
    <property type="protein sequence ID" value="MFC3851272.1"/>
    <property type="molecule type" value="Genomic_DNA"/>
</dbReference>
<feature type="chain" id="PRO_5045652452" evidence="1">
    <location>
        <begin position="21"/>
        <end position="672"/>
    </location>
</feature>
<protein>
    <submittedName>
        <fullName evidence="2">Beta-propeller domain-containing protein</fullName>
    </submittedName>
</protein>
<dbReference type="PROSITE" id="PS51257">
    <property type="entry name" value="PROKAR_LIPOPROTEIN"/>
    <property type="match status" value="1"/>
</dbReference>
<accession>A0ABV7ZVQ5</accession>
<name>A0ABV7ZVQ5_9GAMM</name>
<proteinExistence type="predicted"/>
<dbReference type="Pfam" id="PF09826">
    <property type="entry name" value="Beta_propel"/>
    <property type="match status" value="1"/>
</dbReference>
<reference evidence="3" key="1">
    <citation type="journal article" date="2019" name="Int. J. Syst. Evol. Microbiol.">
        <title>The Global Catalogue of Microorganisms (GCM) 10K type strain sequencing project: providing services to taxonomists for standard genome sequencing and annotation.</title>
        <authorList>
            <consortium name="The Broad Institute Genomics Platform"/>
            <consortium name="The Broad Institute Genome Sequencing Center for Infectious Disease"/>
            <person name="Wu L."/>
            <person name="Ma J."/>
        </authorList>
    </citation>
    <scope>NUCLEOTIDE SEQUENCE [LARGE SCALE GENOMIC DNA]</scope>
    <source>
        <strain evidence="3">IBRC 10765</strain>
    </source>
</reference>
<organism evidence="2 3">
    <name type="scientific">Saccharospirillum mangrovi</name>
    <dbReference type="NCBI Taxonomy" id="2161747"/>
    <lineage>
        <taxon>Bacteria</taxon>
        <taxon>Pseudomonadati</taxon>
        <taxon>Pseudomonadota</taxon>
        <taxon>Gammaproteobacteria</taxon>
        <taxon>Oceanospirillales</taxon>
        <taxon>Saccharospirillaceae</taxon>
        <taxon>Saccharospirillum</taxon>
    </lineage>
</organism>
<evidence type="ECO:0000313" key="2">
    <source>
        <dbReference type="EMBL" id="MFC3851272.1"/>
    </source>
</evidence>
<dbReference type="InterPro" id="IPR019198">
    <property type="entry name" value="Beta_propeller_containing"/>
</dbReference>
<evidence type="ECO:0000313" key="3">
    <source>
        <dbReference type="Proteomes" id="UP001595617"/>
    </source>
</evidence>
<comment type="caution">
    <text evidence="2">The sequence shown here is derived from an EMBL/GenBank/DDBJ whole genome shotgun (WGS) entry which is preliminary data.</text>
</comment>
<dbReference type="Proteomes" id="UP001595617">
    <property type="component" value="Unassembled WGS sequence"/>
</dbReference>
<sequence>MRAFPFIALPIASLLLSACARHDATEVPDAELGGADTQQVQRMIFPGPDVPPPRDLGVSSLTQVSDPHTLEAFLKAGLARAYSEHPPFMIMRTMGMAETATMDSAAVPAPVSETNTIEQGVDEADRVKYLNNHLYILNEPRVFYPWRMAEEDWRAAREITPASIQTFTVRPDATHEPRGSYSLHPDLVWVNGFYAYEDSLLAVGGRRMPYHGWNEPLFWQNGKVAVEAIDVRQPDRIQPGWTLTIDGDLVDSRRVDNYMVLVSRFSPALKGLTHTWNDDEAKARNAEILTQATIHDLLPSMTFNGQSIAPAAMAQGCYLPLEGEWTEAGYHTLTQITLIDLNNPEQFTTECAATPINGIYQNREALYLLDSPDWNSQRSQLHRFDLTTARPTYFDSYDYEGALGWNNPEFRIREHNHVLTMVTTEYVNDDWWHRLINVAVEPDGFRELAVLPNDREPERIGKPRENVQGVRLTDDRAFIVTFERTDPLYVIDITQPDAPYMTDAYEETGFSDYLHRVTDDILVGIGFQADLEGVQTALKVSLYDASVAGDLRSVYDDEWGGRGSFAPVLHNHHALTGLAWPNEPRYRMAFPVLLAENWQERQAGVLLYDITTAPAPTWDAQWVPIKARAGDDWTTVQDARAFFYGDAVHLVWGQELISFPWQNPSAQRRTTW</sequence>
<keyword evidence="3" id="KW-1185">Reference proteome</keyword>
<gene>
    <name evidence="2" type="ORF">ACFOOG_00385</name>
</gene>
<evidence type="ECO:0000256" key="1">
    <source>
        <dbReference type="SAM" id="SignalP"/>
    </source>
</evidence>
<feature type="signal peptide" evidence="1">
    <location>
        <begin position="1"/>
        <end position="20"/>
    </location>
</feature>